<proteinExistence type="predicted"/>
<keyword evidence="2 6" id="KW-0964">Secreted</keyword>
<feature type="region of interest" description="Disordered" evidence="7">
    <location>
        <begin position="111"/>
        <end position="153"/>
    </location>
</feature>
<dbReference type="GO" id="GO:0005576">
    <property type="term" value="C:extracellular region"/>
    <property type="evidence" value="ECO:0007669"/>
    <property type="project" value="UniProtKB-SubCell"/>
</dbReference>
<comment type="subcellular location">
    <subcellularLocation>
        <location evidence="1 6">Secreted</location>
    </subcellularLocation>
</comment>
<evidence type="ECO:0000256" key="2">
    <source>
        <dbReference type="ARBA" id="ARBA00022525"/>
    </source>
</evidence>
<evidence type="ECO:0000256" key="7">
    <source>
        <dbReference type="SAM" id="MobiDB-lite"/>
    </source>
</evidence>
<evidence type="ECO:0000256" key="4">
    <source>
        <dbReference type="ARBA" id="ARBA00023157"/>
    </source>
</evidence>
<evidence type="ECO:0000313" key="9">
    <source>
        <dbReference type="EMBL" id="MXU93868.1"/>
    </source>
</evidence>
<evidence type="ECO:0000256" key="6">
    <source>
        <dbReference type="RuleBase" id="RU369006"/>
    </source>
</evidence>
<dbReference type="AlphaFoldDB" id="A0A6B0UXA1"/>
<dbReference type="GO" id="GO:0019957">
    <property type="term" value="F:C-C chemokine binding"/>
    <property type="evidence" value="ECO:0007669"/>
    <property type="project" value="InterPro"/>
</dbReference>
<feature type="signal peptide" evidence="8">
    <location>
        <begin position="1"/>
        <end position="18"/>
    </location>
</feature>
<keyword evidence="3 6" id="KW-0732">Signal</keyword>
<feature type="chain" id="PRO_5025352128" description="Evasin" evidence="8">
    <location>
        <begin position="19"/>
        <end position="153"/>
    </location>
</feature>
<accession>A0A6B0UXA1</accession>
<protein>
    <recommendedName>
        <fullName evidence="6">Evasin</fullName>
    </recommendedName>
</protein>
<evidence type="ECO:0000256" key="5">
    <source>
        <dbReference type="ARBA" id="ARBA00023180"/>
    </source>
</evidence>
<comment type="function">
    <text evidence="6">Salivary chemokine-binding protein which binds to host chemokines.</text>
</comment>
<dbReference type="Pfam" id="PF19429">
    <property type="entry name" value="EVA_Class_A"/>
    <property type="match status" value="1"/>
</dbReference>
<organism evidence="9">
    <name type="scientific">Ixodes ricinus</name>
    <name type="common">Common tick</name>
    <name type="synonym">Acarus ricinus</name>
    <dbReference type="NCBI Taxonomy" id="34613"/>
    <lineage>
        <taxon>Eukaryota</taxon>
        <taxon>Metazoa</taxon>
        <taxon>Ecdysozoa</taxon>
        <taxon>Arthropoda</taxon>
        <taxon>Chelicerata</taxon>
        <taxon>Arachnida</taxon>
        <taxon>Acari</taxon>
        <taxon>Parasitiformes</taxon>
        <taxon>Ixodida</taxon>
        <taxon>Ixodoidea</taxon>
        <taxon>Ixodidae</taxon>
        <taxon>Ixodinae</taxon>
        <taxon>Ixodes</taxon>
    </lineage>
</organism>
<evidence type="ECO:0000256" key="1">
    <source>
        <dbReference type="ARBA" id="ARBA00004613"/>
    </source>
</evidence>
<evidence type="ECO:0000256" key="8">
    <source>
        <dbReference type="SAM" id="SignalP"/>
    </source>
</evidence>
<dbReference type="InterPro" id="IPR045797">
    <property type="entry name" value="EVA_Class_A"/>
</dbReference>
<keyword evidence="4 6" id="KW-1015">Disulfide bond</keyword>
<reference evidence="9" key="1">
    <citation type="submission" date="2019-12" db="EMBL/GenBank/DDBJ databases">
        <title>An insight into the sialome of adult female Ixodes ricinus ticks feeding for 6 days.</title>
        <authorList>
            <person name="Perner J."/>
            <person name="Ribeiro J.M.C."/>
        </authorList>
    </citation>
    <scope>NUCLEOTIDE SEQUENCE</scope>
    <source>
        <strain evidence="9">Semi-engorged</strain>
        <tissue evidence="9">Salivary glands</tissue>
    </source>
</reference>
<name>A0A6B0UXA1_IXORI</name>
<evidence type="ECO:0000256" key="3">
    <source>
        <dbReference type="ARBA" id="ARBA00022729"/>
    </source>
</evidence>
<sequence length="153" mass="16158">MLLLKLTLVVLISKIGERALCAGSCGKGTEGAPATLPQSSLLPAPDGENCEYKVLFDGTTLGFLVVNCTKDCPNGEKKTVTEGEACIVTVKKAADPDDVIVLVGSCDKEGSCVTKGDSDCRTITLPGPDSDESEGEDEDEEEEEEEEGEKKEE</sequence>
<feature type="compositionally biased region" description="Basic and acidic residues" evidence="7">
    <location>
        <begin position="111"/>
        <end position="120"/>
    </location>
</feature>
<keyword evidence="5 6" id="KW-0325">Glycoprotein</keyword>
<feature type="compositionally biased region" description="Acidic residues" evidence="7">
    <location>
        <begin position="129"/>
        <end position="147"/>
    </location>
</feature>
<dbReference type="Gene3D" id="2.30.130.100">
    <property type="match status" value="1"/>
</dbReference>
<dbReference type="EMBL" id="GIFC01011785">
    <property type="protein sequence ID" value="MXU93868.1"/>
    <property type="molecule type" value="Transcribed_RNA"/>
</dbReference>